<dbReference type="InterPro" id="IPR040457">
    <property type="entry name" value="GCP_C"/>
</dbReference>
<dbReference type="Pfam" id="PF17681">
    <property type="entry name" value="GCP_N_terminal"/>
    <property type="match status" value="1"/>
</dbReference>
<evidence type="ECO:0000259" key="7">
    <source>
        <dbReference type="Pfam" id="PF04130"/>
    </source>
</evidence>
<dbReference type="GO" id="GO:0051011">
    <property type="term" value="F:microtubule minus-end binding"/>
    <property type="evidence" value="ECO:0007669"/>
    <property type="project" value="TreeGrafter"/>
</dbReference>
<evidence type="ECO:0000256" key="5">
    <source>
        <dbReference type="RuleBase" id="RU363050"/>
    </source>
</evidence>
<evidence type="ECO:0000256" key="4">
    <source>
        <dbReference type="ARBA" id="ARBA00023212"/>
    </source>
</evidence>
<dbReference type="GO" id="GO:0005874">
    <property type="term" value="C:microtubule"/>
    <property type="evidence" value="ECO:0007669"/>
    <property type="project" value="UniProtKB-KW"/>
</dbReference>
<dbReference type="GO" id="GO:0000922">
    <property type="term" value="C:spindle pole"/>
    <property type="evidence" value="ECO:0007669"/>
    <property type="project" value="InterPro"/>
</dbReference>
<dbReference type="STRING" id="576137.A0A1L7WSK3"/>
<dbReference type="GO" id="GO:0044732">
    <property type="term" value="C:mitotic spindle pole body"/>
    <property type="evidence" value="ECO:0007669"/>
    <property type="project" value="TreeGrafter"/>
</dbReference>
<organism evidence="9 10">
    <name type="scientific">Phialocephala subalpina</name>
    <dbReference type="NCBI Taxonomy" id="576137"/>
    <lineage>
        <taxon>Eukaryota</taxon>
        <taxon>Fungi</taxon>
        <taxon>Dikarya</taxon>
        <taxon>Ascomycota</taxon>
        <taxon>Pezizomycotina</taxon>
        <taxon>Leotiomycetes</taxon>
        <taxon>Helotiales</taxon>
        <taxon>Mollisiaceae</taxon>
        <taxon>Phialocephala</taxon>
        <taxon>Phialocephala fortinii species complex</taxon>
    </lineage>
</organism>
<dbReference type="GO" id="GO:0000278">
    <property type="term" value="P:mitotic cell cycle"/>
    <property type="evidence" value="ECO:0007669"/>
    <property type="project" value="TreeGrafter"/>
</dbReference>
<feature type="compositionally biased region" description="Basic and acidic residues" evidence="6">
    <location>
        <begin position="56"/>
        <end position="75"/>
    </location>
</feature>
<feature type="domain" description="Gamma tubulin complex component C-terminal" evidence="7">
    <location>
        <begin position="512"/>
        <end position="871"/>
    </location>
</feature>
<keyword evidence="2 5" id="KW-0963">Cytoplasm</keyword>
<keyword evidence="3 5" id="KW-0493">Microtubule</keyword>
<dbReference type="GO" id="GO:0031122">
    <property type="term" value="P:cytoplasmic microtubule organization"/>
    <property type="evidence" value="ECO:0007669"/>
    <property type="project" value="TreeGrafter"/>
</dbReference>
<dbReference type="AlphaFoldDB" id="A0A1L7WSK3"/>
<dbReference type="Proteomes" id="UP000184330">
    <property type="component" value="Unassembled WGS sequence"/>
</dbReference>
<dbReference type="GO" id="GO:0051225">
    <property type="term" value="P:spindle assembly"/>
    <property type="evidence" value="ECO:0007669"/>
    <property type="project" value="TreeGrafter"/>
</dbReference>
<proteinExistence type="inferred from homology"/>
<dbReference type="InterPro" id="IPR007259">
    <property type="entry name" value="GCP"/>
</dbReference>
<comment type="similarity">
    <text evidence="1 5">Belongs to the TUBGCP family.</text>
</comment>
<dbReference type="GO" id="GO:0051321">
    <property type="term" value="P:meiotic cell cycle"/>
    <property type="evidence" value="ECO:0007669"/>
    <property type="project" value="TreeGrafter"/>
</dbReference>
<evidence type="ECO:0000259" key="8">
    <source>
        <dbReference type="Pfam" id="PF17681"/>
    </source>
</evidence>
<evidence type="ECO:0000256" key="2">
    <source>
        <dbReference type="ARBA" id="ARBA00022490"/>
    </source>
</evidence>
<dbReference type="Pfam" id="PF04130">
    <property type="entry name" value="GCP_C_terminal"/>
    <property type="match status" value="1"/>
</dbReference>
<dbReference type="InterPro" id="IPR042241">
    <property type="entry name" value="GCP_C_sf"/>
</dbReference>
<name>A0A1L7WSK3_9HELO</name>
<sequence length="893" mass="101006">MSSSSSSSRPLHRDQPAASDGNAREHQTTGNVPATNRESDQRRHHPAQSSSSTTRRRTESSSQRTREHRKERVKVTETLVRRIRSPDQRTQPAADQPNHVRAVSDVNPYGSQRPQAKASKPEMPQLPWNPEVSLVTHTSAPLASRISIPPRASQAPISLQPRELRELSLEAQEAAIIEDLLMVLMGLEGQYIHFAKAYNPSAEKDRLAGPVFGILPGLDPSLRDLTIGILKMATHHSALEAFIDVQGRAELGIVNHALSAAIRKLIFDYLVLIAQLETQFLSNPSFTLHVLNVHTIPTRHLMSQVYSFAQAIITRSSSMDDDKDSNMEFETENILEALQGSDLVSGSRNKTVCKGGSVLGLITKRLEFFSGDPAARTILISLLRNASRPYMRMLNEWLHHGTIKDLYAEFLVKEQKSIKRERLSEDYTDDYWERRYTLRDNVPPQLESVQHKVLLAGKYLNVVRECGGIDISKAISNVPTTFEDPRLFDNVNDAYVYANKSLLNLLLTTYALPARLHSMKHYFFQSQSDFLSYFLDLASPELRKPVDKISTSKLQALLDLVLPAQDPFKENIKVEMNNISLIDCLTRVINISGIEDEEALLNPLAPPVENEKGPIGFTSFQFDCIVPFPASLVISRKTVWRYQALFRYLFSLRHLEQQLVANWQTLNKASSWAHKSSNKEIELCKRRAFTLRARMLVYVQQLLYFCTSEVIEPNWQGFMEKLNGGSTSAVGTVDELMQNHVDFLDTCLKGCMLTNARLLRRHSKLLQTCTLFSSFTSWFSRELESNDPDLSGSTKPSSMQHQQWSRFQNDKRQSLTKSTSLGIPTPQLEKMVTNLKKFELNFARHMHILLDELNHFAATETVVLLGLCARLSDIHQGTEFREPGSKTDDGLDI</sequence>
<comment type="subcellular location">
    <subcellularLocation>
        <location evidence="5">Cytoplasm</location>
        <location evidence="5">Cytoskeleton</location>
        <location evidence="5">Microtubule organizing center</location>
    </subcellularLocation>
</comment>
<dbReference type="PANTHER" id="PTHR19302:SF13">
    <property type="entry name" value="GAMMA-TUBULIN COMPLEX COMPONENT 2"/>
    <property type="match status" value="1"/>
</dbReference>
<protein>
    <recommendedName>
        <fullName evidence="5">Spindle pole body component</fullName>
    </recommendedName>
</protein>
<reference evidence="9 10" key="1">
    <citation type="submission" date="2016-03" db="EMBL/GenBank/DDBJ databases">
        <authorList>
            <person name="Ploux O."/>
        </authorList>
    </citation>
    <scope>NUCLEOTIDE SEQUENCE [LARGE SCALE GENOMIC DNA]</scope>
    <source>
        <strain evidence="9 10">UAMH 11012</strain>
    </source>
</reference>
<feature type="compositionally biased region" description="Polar residues" evidence="6">
    <location>
        <begin position="791"/>
        <end position="807"/>
    </location>
</feature>
<dbReference type="Gene3D" id="1.20.120.1900">
    <property type="entry name" value="Gamma-tubulin complex, C-terminal domain"/>
    <property type="match status" value="1"/>
</dbReference>
<evidence type="ECO:0000313" key="10">
    <source>
        <dbReference type="Proteomes" id="UP000184330"/>
    </source>
</evidence>
<gene>
    <name evidence="9" type="ORF">PAC_05636</name>
</gene>
<evidence type="ECO:0000256" key="1">
    <source>
        <dbReference type="ARBA" id="ARBA00010337"/>
    </source>
</evidence>
<dbReference type="PANTHER" id="PTHR19302">
    <property type="entry name" value="GAMMA TUBULIN COMPLEX PROTEIN"/>
    <property type="match status" value="1"/>
</dbReference>
<accession>A0A1L7WSK3</accession>
<keyword evidence="10" id="KW-1185">Reference proteome</keyword>
<dbReference type="OrthoDB" id="2192946at2759"/>
<dbReference type="InterPro" id="IPR041470">
    <property type="entry name" value="GCP_N"/>
</dbReference>
<evidence type="ECO:0000256" key="6">
    <source>
        <dbReference type="SAM" id="MobiDB-lite"/>
    </source>
</evidence>
<keyword evidence="4 5" id="KW-0206">Cytoskeleton</keyword>
<evidence type="ECO:0000256" key="3">
    <source>
        <dbReference type="ARBA" id="ARBA00022701"/>
    </source>
</evidence>
<dbReference type="GO" id="GO:0043015">
    <property type="term" value="F:gamma-tubulin binding"/>
    <property type="evidence" value="ECO:0007669"/>
    <property type="project" value="InterPro"/>
</dbReference>
<dbReference type="GO" id="GO:0000930">
    <property type="term" value="C:gamma-tubulin complex"/>
    <property type="evidence" value="ECO:0007669"/>
    <property type="project" value="UniProtKB-ARBA"/>
</dbReference>
<dbReference type="EMBL" id="FJOG01000007">
    <property type="protein sequence ID" value="CZR55748.1"/>
    <property type="molecule type" value="Genomic_DNA"/>
</dbReference>
<feature type="region of interest" description="Disordered" evidence="6">
    <location>
        <begin position="1"/>
        <end position="125"/>
    </location>
</feature>
<feature type="region of interest" description="Disordered" evidence="6">
    <location>
        <begin position="789"/>
        <end position="821"/>
    </location>
</feature>
<evidence type="ECO:0000313" key="9">
    <source>
        <dbReference type="EMBL" id="CZR55748.1"/>
    </source>
</evidence>
<feature type="domain" description="Gamma tubulin complex component protein N-terminal" evidence="8">
    <location>
        <begin position="177"/>
        <end position="507"/>
    </location>
</feature>
<dbReference type="GO" id="GO:0007020">
    <property type="term" value="P:microtubule nucleation"/>
    <property type="evidence" value="ECO:0007669"/>
    <property type="project" value="InterPro"/>
</dbReference>